<protein>
    <submittedName>
        <fullName evidence="5">Putative 4'-phosphopantetheinyl transferase</fullName>
    </submittedName>
</protein>
<dbReference type="GO" id="GO:0005829">
    <property type="term" value="C:cytosol"/>
    <property type="evidence" value="ECO:0007669"/>
    <property type="project" value="TreeGrafter"/>
</dbReference>
<comment type="similarity">
    <text evidence="1">Belongs to the P-Pant transferase superfamily. Gsp/Sfp/HetI/AcpT family.</text>
</comment>
<dbReference type="GO" id="GO:0019878">
    <property type="term" value="P:lysine biosynthetic process via aminoadipic acid"/>
    <property type="evidence" value="ECO:0007669"/>
    <property type="project" value="TreeGrafter"/>
</dbReference>
<dbReference type="Pfam" id="PF01648">
    <property type="entry name" value="ACPS"/>
    <property type="match status" value="1"/>
</dbReference>
<dbReference type="SUPFAM" id="SSF56214">
    <property type="entry name" value="4'-phosphopantetheinyl transferase"/>
    <property type="match status" value="2"/>
</dbReference>
<dbReference type="HOGENOM" id="CLU_057011_4_0_5"/>
<dbReference type="GO" id="GO:0008897">
    <property type="term" value="F:holo-[acyl-carrier-protein] synthase activity"/>
    <property type="evidence" value="ECO:0007669"/>
    <property type="project" value="InterPro"/>
</dbReference>
<name>Q1YF22_AURMS</name>
<evidence type="ECO:0000313" key="5">
    <source>
        <dbReference type="EMBL" id="EAS48723.1"/>
    </source>
</evidence>
<evidence type="ECO:0000256" key="2">
    <source>
        <dbReference type="ARBA" id="ARBA00022679"/>
    </source>
</evidence>
<gene>
    <name evidence="5" type="ORF">SI859A1_03359</name>
</gene>
<dbReference type="InterPro" id="IPR055066">
    <property type="entry name" value="AASDHPPT_N"/>
</dbReference>
<dbReference type="PANTHER" id="PTHR12215">
    <property type="entry name" value="PHOSPHOPANTETHEINE TRANSFERASE"/>
    <property type="match status" value="1"/>
</dbReference>
<accession>Q1YF22</accession>
<comment type="caution">
    <text evidence="5">The sequence shown here is derived from an EMBL/GenBank/DDBJ whole genome shotgun (WGS) entry which is preliminary data.</text>
</comment>
<dbReference type="InterPro" id="IPR037143">
    <property type="entry name" value="4-PPantetheinyl_Trfase_dom_sf"/>
</dbReference>
<proteinExistence type="inferred from homology"/>
<sequence length="269" mass="29440">MPPRTALPPIDPIKSAADLPENGVAIWLTFLTDIGESERAAYRGLLDPHETERHDRYKVAGARDEFLVGRALVRTTLSRYRDVAPADWRFETNRHGRPSIVGEAAGGLVFNLSHTRGLVALAVSRGCEIGIDVEAVGRESATFDLAGRYFSPTEAEWVRAATGPALAERFFAVWTLKEAYIKARGMGLALPLDGFSFALDDATDRPTIAFHEGCQDDPARWAFLRRRVSQDHRLAFAASPPDRINAVRVLRTVPLSGSVTDIDATDGAS</sequence>
<dbReference type="Gene3D" id="3.90.470.20">
    <property type="entry name" value="4'-phosphopantetheinyl transferase domain"/>
    <property type="match status" value="2"/>
</dbReference>
<dbReference type="Proteomes" id="UP000000321">
    <property type="component" value="Unassembled WGS sequence"/>
</dbReference>
<evidence type="ECO:0000313" key="6">
    <source>
        <dbReference type="Proteomes" id="UP000000321"/>
    </source>
</evidence>
<dbReference type="BioCyc" id="AURANTIMONAS:SI859A1_03359-MONOMER"/>
<keyword evidence="2 5" id="KW-0808">Transferase</keyword>
<feature type="domain" description="4'-phosphopantetheinyl transferase N-terminal" evidence="4">
    <location>
        <begin position="45"/>
        <end position="123"/>
    </location>
</feature>
<evidence type="ECO:0000259" key="4">
    <source>
        <dbReference type="Pfam" id="PF22624"/>
    </source>
</evidence>
<evidence type="ECO:0000259" key="3">
    <source>
        <dbReference type="Pfam" id="PF01648"/>
    </source>
</evidence>
<evidence type="ECO:0000256" key="1">
    <source>
        <dbReference type="ARBA" id="ARBA00010990"/>
    </source>
</evidence>
<dbReference type="InterPro" id="IPR050559">
    <property type="entry name" value="P-Pant_transferase_sf"/>
</dbReference>
<feature type="domain" description="4'-phosphopantetheinyl transferase" evidence="3">
    <location>
        <begin position="129"/>
        <end position="236"/>
    </location>
</feature>
<dbReference type="AlphaFoldDB" id="Q1YF22"/>
<reference evidence="5 6" key="1">
    <citation type="journal article" date="2008" name="Appl. Environ. Microbiol.">
        <title>Genomic insights into Mn(II) oxidation by the marine alphaproteobacterium Aurantimonas sp. strain SI85-9A1.</title>
        <authorList>
            <person name="Dick G.J."/>
            <person name="Podell S."/>
            <person name="Johnson H.A."/>
            <person name="Rivera-Espinoza Y."/>
            <person name="Bernier-Latmani R."/>
            <person name="McCarthy J.K."/>
            <person name="Torpey J.W."/>
            <person name="Clement B.G."/>
            <person name="Gaasterland T."/>
            <person name="Tebo B.M."/>
        </authorList>
    </citation>
    <scope>NUCLEOTIDE SEQUENCE [LARGE SCALE GENOMIC DNA]</scope>
    <source>
        <strain evidence="5 6">SI85-9A1</strain>
    </source>
</reference>
<keyword evidence="6" id="KW-1185">Reference proteome</keyword>
<dbReference type="InterPro" id="IPR008278">
    <property type="entry name" value="4-PPantetheinyl_Trfase_dom"/>
</dbReference>
<dbReference type="EMBL" id="AAPJ01000007">
    <property type="protein sequence ID" value="EAS48723.1"/>
    <property type="molecule type" value="Genomic_DNA"/>
</dbReference>
<dbReference type="Pfam" id="PF22624">
    <property type="entry name" value="AASDHPPT_N"/>
    <property type="match status" value="1"/>
</dbReference>
<dbReference type="GO" id="GO:0000287">
    <property type="term" value="F:magnesium ion binding"/>
    <property type="evidence" value="ECO:0007669"/>
    <property type="project" value="InterPro"/>
</dbReference>
<dbReference type="PANTHER" id="PTHR12215:SF10">
    <property type="entry name" value="L-AMINOADIPATE-SEMIALDEHYDE DEHYDROGENASE-PHOSPHOPANTETHEINYL TRANSFERASE"/>
    <property type="match status" value="1"/>
</dbReference>
<organism evidence="5 6">
    <name type="scientific">Aurantimonas manganoxydans (strain ATCC BAA-1229 / DSM 21871 / SI85-9A1)</name>
    <dbReference type="NCBI Taxonomy" id="287752"/>
    <lineage>
        <taxon>Bacteria</taxon>
        <taxon>Pseudomonadati</taxon>
        <taxon>Pseudomonadota</taxon>
        <taxon>Alphaproteobacteria</taxon>
        <taxon>Hyphomicrobiales</taxon>
        <taxon>Aurantimonadaceae</taxon>
        <taxon>Aurantimonas</taxon>
    </lineage>
</organism>